<feature type="transmembrane region" description="Helical" evidence="1">
    <location>
        <begin position="195"/>
        <end position="216"/>
    </location>
</feature>
<feature type="transmembrane region" description="Helical" evidence="1">
    <location>
        <begin position="21"/>
        <end position="41"/>
    </location>
</feature>
<feature type="transmembrane region" description="Helical" evidence="1">
    <location>
        <begin position="171"/>
        <end position="188"/>
    </location>
</feature>
<evidence type="ECO:0008006" key="4">
    <source>
        <dbReference type="Google" id="ProtNLM"/>
    </source>
</evidence>
<name>A0ABS6G6B5_9FIRM</name>
<evidence type="ECO:0000256" key="1">
    <source>
        <dbReference type="SAM" id="Phobius"/>
    </source>
</evidence>
<evidence type="ECO:0000313" key="2">
    <source>
        <dbReference type="EMBL" id="MBU5677681.1"/>
    </source>
</evidence>
<comment type="caution">
    <text evidence="2">The sequence shown here is derived from an EMBL/GenBank/DDBJ whole genome shotgun (WGS) entry which is preliminary data.</text>
</comment>
<dbReference type="RefSeq" id="WP_216418616.1">
    <property type="nucleotide sequence ID" value="NZ_JAHLQK010000006.1"/>
</dbReference>
<evidence type="ECO:0000313" key="3">
    <source>
        <dbReference type="Proteomes" id="UP000779508"/>
    </source>
</evidence>
<organism evidence="2 3">
    <name type="scientific">Alkaliphilus flagellatus</name>
    <dbReference type="NCBI Taxonomy" id="2841507"/>
    <lineage>
        <taxon>Bacteria</taxon>
        <taxon>Bacillati</taxon>
        <taxon>Bacillota</taxon>
        <taxon>Clostridia</taxon>
        <taxon>Peptostreptococcales</taxon>
        <taxon>Natronincolaceae</taxon>
        <taxon>Alkaliphilus</taxon>
    </lineage>
</organism>
<keyword evidence="1" id="KW-1133">Transmembrane helix</keyword>
<accession>A0ABS6G6B5</accession>
<keyword evidence="1" id="KW-0812">Transmembrane</keyword>
<reference evidence="2 3" key="1">
    <citation type="submission" date="2021-06" db="EMBL/GenBank/DDBJ databases">
        <authorList>
            <person name="Sun Q."/>
            <person name="Li D."/>
        </authorList>
    </citation>
    <scope>NUCLEOTIDE SEQUENCE [LARGE SCALE GENOMIC DNA]</scope>
    <source>
        <strain evidence="2 3">MSJ-5</strain>
    </source>
</reference>
<dbReference type="EMBL" id="JAHLQK010000006">
    <property type="protein sequence ID" value="MBU5677681.1"/>
    <property type="molecule type" value="Genomic_DNA"/>
</dbReference>
<dbReference type="Pfam" id="PF20128">
    <property type="entry name" value="DUF6518"/>
    <property type="match status" value="1"/>
</dbReference>
<dbReference type="InterPro" id="IPR045393">
    <property type="entry name" value="DUF6518"/>
</dbReference>
<gene>
    <name evidence="2" type="ORF">KQI88_14765</name>
</gene>
<feature type="transmembrane region" description="Helical" evidence="1">
    <location>
        <begin position="118"/>
        <end position="137"/>
    </location>
</feature>
<keyword evidence="3" id="KW-1185">Reference proteome</keyword>
<keyword evidence="1" id="KW-0472">Membrane</keyword>
<sequence>MKEILVKCRQGSLEKNLKSDITNTILIILTGSVLGVFSKLLDNMSLNDAIGWHRLLGDLDLSNVFSRLSVWVLFAVIIAVLSKRPLRASVNVFGFFIGMLIGYYTITISMSGFFPKTYMIAWGVITLFTPVLAFFAWYSKGHGWLAIVLSSVIIGFFFTQAFSFGMYYIDISYYDGLICLLLVIVLLYRDKNQLILSLIGALIAAPLIKNYLPYIFGGL</sequence>
<proteinExistence type="predicted"/>
<feature type="transmembrane region" description="Helical" evidence="1">
    <location>
        <begin position="144"/>
        <end position="165"/>
    </location>
</feature>
<protein>
    <recommendedName>
        <fullName evidence="4">DUF2157 domain-containing protein</fullName>
    </recommendedName>
</protein>
<dbReference type="Proteomes" id="UP000779508">
    <property type="component" value="Unassembled WGS sequence"/>
</dbReference>
<feature type="transmembrane region" description="Helical" evidence="1">
    <location>
        <begin position="88"/>
        <end position="106"/>
    </location>
</feature>
<feature type="transmembrane region" description="Helical" evidence="1">
    <location>
        <begin position="61"/>
        <end position="81"/>
    </location>
</feature>